<gene>
    <name evidence="3" type="ORF">A4U43_C05F530</name>
</gene>
<organism evidence="3 4">
    <name type="scientific">Asparagus officinalis</name>
    <name type="common">Garden asparagus</name>
    <dbReference type="NCBI Taxonomy" id="4686"/>
    <lineage>
        <taxon>Eukaryota</taxon>
        <taxon>Viridiplantae</taxon>
        <taxon>Streptophyta</taxon>
        <taxon>Embryophyta</taxon>
        <taxon>Tracheophyta</taxon>
        <taxon>Spermatophyta</taxon>
        <taxon>Magnoliopsida</taxon>
        <taxon>Liliopsida</taxon>
        <taxon>Asparagales</taxon>
        <taxon>Asparagaceae</taxon>
        <taxon>Asparagoideae</taxon>
        <taxon>Asparagus</taxon>
    </lineage>
</organism>
<dbReference type="PANTHER" id="PTHR33826">
    <property type="entry name" value="F20B24.21"/>
    <property type="match status" value="1"/>
</dbReference>
<keyword evidence="4" id="KW-1185">Reference proteome</keyword>
<dbReference type="Gramene" id="ONK67484">
    <property type="protein sequence ID" value="ONK67484"/>
    <property type="gene ID" value="A4U43_C05F530"/>
</dbReference>
<protein>
    <recommendedName>
        <fullName evidence="2">DUF7036 domain-containing protein</fullName>
    </recommendedName>
</protein>
<name>A0A5P1ENX1_ASPOF</name>
<dbReference type="EMBL" id="CM007385">
    <property type="protein sequence ID" value="ONK67484.1"/>
    <property type="molecule type" value="Genomic_DNA"/>
</dbReference>
<dbReference type="Pfam" id="PF23041">
    <property type="entry name" value="DUF7036"/>
    <property type="match status" value="2"/>
</dbReference>
<dbReference type="InterPro" id="IPR055464">
    <property type="entry name" value="DUF7036"/>
</dbReference>
<evidence type="ECO:0000256" key="1">
    <source>
        <dbReference type="SAM" id="MobiDB-lite"/>
    </source>
</evidence>
<evidence type="ECO:0000313" key="3">
    <source>
        <dbReference type="EMBL" id="ONK67484.1"/>
    </source>
</evidence>
<dbReference type="PANTHER" id="PTHR33826:SF2">
    <property type="entry name" value="HYDROXYPROLINE-RICH GLYCOPROTEIN FAMILY PROTEIN"/>
    <property type="match status" value="1"/>
</dbReference>
<sequence length="457" mass="50070">MAPPLPPDERIHLRCELARCVLMCVVELASSWSDGFWPAALLGRGKPGIRGHKDPFHGGKWIFGCFSCLHPAAAFLDLTFFVEVYLVGFISYVVASFRVQKPVSFLNANIARLQYDIFEEIGVPNSSVAVISLEPFGGLNWTNVVFGIWPYPKTTTISLAGLSVLRDNFKSFVIRRSTLDLTTSLFGKTYFFQVLKFPGGITIIPQQNAFLLQKADMLFSFTLNFPINKVEGKLGELKAQMKSGLLLSSYENLYVSLTNLKGSTVDPPTIVQTTVVLAVGNRPPSAPRLRQLAQTIRSDENLGLNHTVFGRVKQIQLSSFLNHSLNGGAPAPAHQHLHRPPAPCGRHCLSPNKPKSSRHIVPAAAPADSPKTAPSSEPSDDLPTLPPNERPSAPSPSEDLPASAPRSFHTPLPHVFLARARSPSKSATETKPPDKISSVSHSPFSCEYSFQIFHFKD</sequence>
<evidence type="ECO:0000259" key="2">
    <source>
        <dbReference type="Pfam" id="PF23041"/>
    </source>
</evidence>
<feature type="region of interest" description="Disordered" evidence="1">
    <location>
        <begin position="330"/>
        <end position="441"/>
    </location>
</feature>
<dbReference type="AlphaFoldDB" id="A0A5P1ENX1"/>
<feature type="domain" description="DUF7036" evidence="2">
    <location>
        <begin position="96"/>
        <end position="187"/>
    </location>
</feature>
<dbReference type="Proteomes" id="UP000243459">
    <property type="component" value="Chromosome 5"/>
</dbReference>
<proteinExistence type="predicted"/>
<dbReference type="OMA" id="CFEWISG"/>
<accession>A0A5P1ENX1</accession>
<reference evidence="4" key="1">
    <citation type="journal article" date="2017" name="Nat. Commun.">
        <title>The asparagus genome sheds light on the origin and evolution of a young Y chromosome.</title>
        <authorList>
            <person name="Harkess A."/>
            <person name="Zhou J."/>
            <person name="Xu C."/>
            <person name="Bowers J.E."/>
            <person name="Van der Hulst R."/>
            <person name="Ayyampalayam S."/>
            <person name="Mercati F."/>
            <person name="Riccardi P."/>
            <person name="McKain M.R."/>
            <person name="Kakrana A."/>
            <person name="Tang H."/>
            <person name="Ray J."/>
            <person name="Groenendijk J."/>
            <person name="Arikit S."/>
            <person name="Mathioni S.M."/>
            <person name="Nakano M."/>
            <person name="Shan H."/>
            <person name="Telgmann-Rauber A."/>
            <person name="Kanno A."/>
            <person name="Yue Z."/>
            <person name="Chen H."/>
            <person name="Li W."/>
            <person name="Chen Y."/>
            <person name="Xu X."/>
            <person name="Zhang Y."/>
            <person name="Luo S."/>
            <person name="Chen H."/>
            <person name="Gao J."/>
            <person name="Mao Z."/>
            <person name="Pires J.C."/>
            <person name="Luo M."/>
            <person name="Kudrna D."/>
            <person name="Wing R.A."/>
            <person name="Meyers B.C."/>
            <person name="Yi K."/>
            <person name="Kong H."/>
            <person name="Lavrijsen P."/>
            <person name="Sunseri F."/>
            <person name="Falavigna A."/>
            <person name="Ye Y."/>
            <person name="Leebens-Mack J.H."/>
            <person name="Chen G."/>
        </authorList>
    </citation>
    <scope>NUCLEOTIDE SEQUENCE [LARGE SCALE GENOMIC DNA]</scope>
    <source>
        <strain evidence="4">cv. DH0086</strain>
    </source>
</reference>
<evidence type="ECO:0000313" key="4">
    <source>
        <dbReference type="Proteomes" id="UP000243459"/>
    </source>
</evidence>
<feature type="domain" description="DUF7036" evidence="2">
    <location>
        <begin position="220"/>
        <end position="310"/>
    </location>
</feature>